<evidence type="ECO:0000256" key="1">
    <source>
        <dbReference type="ARBA" id="ARBA00004613"/>
    </source>
</evidence>
<name>A0A7J7HTA6_CAMSI</name>
<dbReference type="AlphaFoldDB" id="A0A7J7HTA6"/>
<reference evidence="10 11" key="2">
    <citation type="submission" date="2020-07" db="EMBL/GenBank/DDBJ databases">
        <title>Genome assembly of wild tea tree DASZ reveals pedigree and selection history of tea varieties.</title>
        <authorList>
            <person name="Zhang W."/>
        </authorList>
    </citation>
    <scope>NUCLEOTIDE SEQUENCE [LARGE SCALE GENOMIC DNA]</scope>
    <source>
        <strain evidence="11">cv. G240</strain>
        <tissue evidence="10">Leaf</tissue>
    </source>
</reference>
<dbReference type="Pfam" id="PF07731">
    <property type="entry name" value="Cu-oxidase_2"/>
    <property type="match status" value="1"/>
</dbReference>
<evidence type="ECO:0000256" key="5">
    <source>
        <dbReference type="ARBA" id="ARBA00022737"/>
    </source>
</evidence>
<dbReference type="PANTHER" id="PTHR11709:SF261">
    <property type="entry name" value="LACCASE"/>
    <property type="match status" value="1"/>
</dbReference>
<evidence type="ECO:0000256" key="4">
    <source>
        <dbReference type="ARBA" id="ARBA00022723"/>
    </source>
</evidence>
<keyword evidence="4" id="KW-0479">Metal-binding</keyword>
<feature type="region of interest" description="Disordered" evidence="8">
    <location>
        <begin position="419"/>
        <end position="445"/>
    </location>
</feature>
<keyword evidence="3" id="KW-0964">Secreted</keyword>
<organism evidence="10 11">
    <name type="scientific">Camellia sinensis</name>
    <name type="common">Tea plant</name>
    <name type="synonym">Thea sinensis</name>
    <dbReference type="NCBI Taxonomy" id="4442"/>
    <lineage>
        <taxon>Eukaryota</taxon>
        <taxon>Viridiplantae</taxon>
        <taxon>Streptophyta</taxon>
        <taxon>Embryophyta</taxon>
        <taxon>Tracheophyta</taxon>
        <taxon>Spermatophyta</taxon>
        <taxon>Magnoliopsida</taxon>
        <taxon>eudicotyledons</taxon>
        <taxon>Gunneridae</taxon>
        <taxon>Pentapetalae</taxon>
        <taxon>asterids</taxon>
        <taxon>Ericales</taxon>
        <taxon>Theaceae</taxon>
        <taxon>Camellia</taxon>
    </lineage>
</organism>
<keyword evidence="5" id="KW-0677">Repeat</keyword>
<protein>
    <recommendedName>
        <fullName evidence="9">Plastocyanin-like domain-containing protein</fullName>
    </recommendedName>
</protein>
<proteinExistence type="inferred from homology"/>
<dbReference type="SUPFAM" id="SSF49503">
    <property type="entry name" value="Cupredoxins"/>
    <property type="match status" value="1"/>
</dbReference>
<feature type="compositionally biased region" description="Low complexity" evidence="8">
    <location>
        <begin position="256"/>
        <end position="268"/>
    </location>
</feature>
<evidence type="ECO:0000256" key="7">
    <source>
        <dbReference type="ARBA" id="ARBA00023008"/>
    </source>
</evidence>
<dbReference type="EMBL" id="JACBKZ010000003">
    <property type="protein sequence ID" value="KAF5955286.1"/>
    <property type="molecule type" value="Genomic_DNA"/>
</dbReference>
<accession>A0A7J7HTA6</accession>
<dbReference type="GO" id="GO:0016491">
    <property type="term" value="F:oxidoreductase activity"/>
    <property type="evidence" value="ECO:0007669"/>
    <property type="project" value="UniProtKB-KW"/>
</dbReference>
<feature type="domain" description="Plastocyanin-like" evidence="9">
    <location>
        <begin position="66"/>
        <end position="189"/>
    </location>
</feature>
<keyword evidence="11" id="KW-1185">Reference proteome</keyword>
<comment type="similarity">
    <text evidence="2">Belongs to the multicopper oxidase family.</text>
</comment>
<dbReference type="InterPro" id="IPR008972">
    <property type="entry name" value="Cupredoxin"/>
</dbReference>
<reference evidence="11" key="1">
    <citation type="journal article" date="2020" name="Nat. Commun.">
        <title>Genome assembly of wild tea tree DASZ reveals pedigree and selection history of tea varieties.</title>
        <authorList>
            <person name="Zhang W."/>
            <person name="Zhang Y."/>
            <person name="Qiu H."/>
            <person name="Guo Y."/>
            <person name="Wan H."/>
            <person name="Zhang X."/>
            <person name="Scossa F."/>
            <person name="Alseekh S."/>
            <person name="Zhang Q."/>
            <person name="Wang P."/>
            <person name="Xu L."/>
            <person name="Schmidt M.H."/>
            <person name="Jia X."/>
            <person name="Li D."/>
            <person name="Zhu A."/>
            <person name="Guo F."/>
            <person name="Chen W."/>
            <person name="Ni D."/>
            <person name="Usadel B."/>
            <person name="Fernie A.R."/>
            <person name="Wen W."/>
        </authorList>
    </citation>
    <scope>NUCLEOTIDE SEQUENCE [LARGE SCALE GENOMIC DNA]</scope>
    <source>
        <strain evidence="11">cv. G240</strain>
    </source>
</reference>
<feature type="compositionally biased region" description="Basic residues" evidence="8">
    <location>
        <begin position="232"/>
        <end position="241"/>
    </location>
</feature>
<dbReference type="PANTHER" id="PTHR11709">
    <property type="entry name" value="MULTI-COPPER OXIDASE"/>
    <property type="match status" value="1"/>
</dbReference>
<dbReference type="InterPro" id="IPR011706">
    <property type="entry name" value="Cu-oxidase_C"/>
</dbReference>
<comment type="subcellular location">
    <subcellularLocation>
        <location evidence="1">Secreted</location>
    </subcellularLocation>
</comment>
<dbReference type="PROSITE" id="PS00079">
    <property type="entry name" value="MULTICOPPER_OXIDASE1"/>
    <property type="match status" value="1"/>
</dbReference>
<dbReference type="GO" id="GO:0005576">
    <property type="term" value="C:extracellular region"/>
    <property type="evidence" value="ECO:0007669"/>
    <property type="project" value="UniProtKB-SubCell"/>
</dbReference>
<evidence type="ECO:0000313" key="11">
    <source>
        <dbReference type="Proteomes" id="UP000593564"/>
    </source>
</evidence>
<evidence type="ECO:0000256" key="8">
    <source>
        <dbReference type="SAM" id="MobiDB-lite"/>
    </source>
</evidence>
<dbReference type="InterPro" id="IPR045087">
    <property type="entry name" value="Cu-oxidase_fam"/>
</dbReference>
<evidence type="ECO:0000259" key="9">
    <source>
        <dbReference type="Pfam" id="PF07731"/>
    </source>
</evidence>
<gene>
    <name evidence="10" type="ORF">HYC85_008142</name>
</gene>
<keyword evidence="6" id="KW-0560">Oxidoreductase</keyword>
<evidence type="ECO:0000313" key="10">
    <source>
        <dbReference type="EMBL" id="KAF5955286.1"/>
    </source>
</evidence>
<feature type="compositionally biased region" description="Pro residues" evidence="8">
    <location>
        <begin position="284"/>
        <end position="303"/>
    </location>
</feature>
<dbReference type="Proteomes" id="UP000593564">
    <property type="component" value="Unassembled WGS sequence"/>
</dbReference>
<dbReference type="InterPro" id="IPR002355">
    <property type="entry name" value="Cu_oxidase_Cu_BS"/>
</dbReference>
<feature type="region of interest" description="Disordered" evidence="8">
    <location>
        <begin position="224"/>
        <end position="391"/>
    </location>
</feature>
<evidence type="ECO:0000256" key="3">
    <source>
        <dbReference type="ARBA" id="ARBA00022525"/>
    </source>
</evidence>
<evidence type="ECO:0000256" key="2">
    <source>
        <dbReference type="ARBA" id="ARBA00010609"/>
    </source>
</evidence>
<dbReference type="InterPro" id="IPR033138">
    <property type="entry name" value="Cu_oxidase_CS"/>
</dbReference>
<evidence type="ECO:0000256" key="6">
    <source>
        <dbReference type="ARBA" id="ARBA00023002"/>
    </source>
</evidence>
<feature type="compositionally biased region" description="Low complexity" evidence="8">
    <location>
        <begin position="329"/>
        <end position="353"/>
    </location>
</feature>
<sequence length="503" mass="56668">MNRNLCPNSSCNGEASDIRLASSMNNITFVNPNTDILSAYYWNLSGVYTTDFPNQPFSYYNFTDEDLTINTASMQGTKVKMLNYNETVEIIFRGTNILNTSETHPMHLHGYNFYVVGSGYGNFDPEIDPKGYNLVDPLHVNTIAIPRNGWSKKDLIFGTHCKTGVWYWHCHFDRHLTWGMSTVFIVHNGSTPETSMREPPANLPQCKDSFTSWLQFFFFLPPNTNHHPPPTTRHHHHHHHPPPVTTIHRPPPPPATTTHHPPATTIHHSPPRPTCHPPATTTHYPPPPPPPPPPSPTTHPPPTYHHHHHPPPTRHPPATTTHHPPPPTRYHSPPATVTHSPTTTTTTRHSPPTCHHHPPPPPPPPTRYHPPPATVTHPPPTRHHHPLATYPPPPLTRHHPPSVIRHHPPSAIRHQPATTTNHHHYHHPLATTHHPPPSPTHPPTTHRHHFLPPNIAINVHYVHTFTPHTECCHESILLSDANHNLTVVRADGSYTKPLTTMSS</sequence>
<dbReference type="PROSITE" id="PS00080">
    <property type="entry name" value="MULTICOPPER_OXIDASE2"/>
    <property type="match status" value="1"/>
</dbReference>
<comment type="caution">
    <text evidence="10">The sequence shown here is derived from an EMBL/GenBank/DDBJ whole genome shotgun (WGS) entry which is preliminary data.</text>
</comment>
<keyword evidence="7" id="KW-0186">Copper</keyword>
<dbReference type="GO" id="GO:0005507">
    <property type="term" value="F:copper ion binding"/>
    <property type="evidence" value="ECO:0007669"/>
    <property type="project" value="InterPro"/>
</dbReference>
<dbReference type="Gene3D" id="2.60.40.420">
    <property type="entry name" value="Cupredoxins - blue copper proteins"/>
    <property type="match status" value="1"/>
</dbReference>
<feature type="compositionally biased region" description="Pro residues" evidence="8">
    <location>
        <begin position="359"/>
        <end position="379"/>
    </location>
</feature>